<sequence length="124" mass="14273">MSSYETLTAEEIKQLLDAVVWSSPDDVILAASQAKWRAPVYGHYVPSVEGRHNEQKIWYKFTCKCDPQRHKALYRWRKDDSSGTKKFIDAANQCNRPVQSWRAESCELAESAERSKTGQFVSMI</sequence>
<dbReference type="EMBL" id="CYGV01001113">
    <property type="protein sequence ID" value="CUA70420.1"/>
    <property type="molecule type" value="Genomic_DNA"/>
</dbReference>
<gene>
    <name evidence="1" type="ORF">RSOLAG22IIIB_04156</name>
</gene>
<evidence type="ECO:0000313" key="1">
    <source>
        <dbReference type="EMBL" id="CUA70420.1"/>
    </source>
</evidence>
<protein>
    <submittedName>
        <fullName evidence="1">Uncharacterized protein</fullName>
    </submittedName>
</protein>
<reference evidence="1 2" key="1">
    <citation type="submission" date="2015-07" db="EMBL/GenBank/DDBJ databases">
        <authorList>
            <person name="Noorani M."/>
        </authorList>
    </citation>
    <scope>NUCLEOTIDE SEQUENCE [LARGE SCALE GENOMIC DNA]</scope>
    <source>
        <strain evidence="1">BBA 69670</strain>
    </source>
</reference>
<accession>A0A0K6FVW1</accession>
<evidence type="ECO:0000313" key="2">
    <source>
        <dbReference type="Proteomes" id="UP000044841"/>
    </source>
</evidence>
<organism evidence="1 2">
    <name type="scientific">Rhizoctonia solani</name>
    <dbReference type="NCBI Taxonomy" id="456999"/>
    <lineage>
        <taxon>Eukaryota</taxon>
        <taxon>Fungi</taxon>
        <taxon>Dikarya</taxon>
        <taxon>Basidiomycota</taxon>
        <taxon>Agaricomycotina</taxon>
        <taxon>Agaricomycetes</taxon>
        <taxon>Cantharellales</taxon>
        <taxon>Ceratobasidiaceae</taxon>
        <taxon>Rhizoctonia</taxon>
    </lineage>
</organism>
<keyword evidence="2" id="KW-1185">Reference proteome</keyword>
<dbReference type="Proteomes" id="UP000044841">
    <property type="component" value="Unassembled WGS sequence"/>
</dbReference>
<proteinExistence type="predicted"/>
<name>A0A0K6FVW1_9AGAM</name>
<dbReference type="AlphaFoldDB" id="A0A0K6FVW1"/>